<keyword evidence="1" id="KW-0812">Transmembrane</keyword>
<dbReference type="RefSeq" id="WP_179803252.1">
    <property type="nucleotide sequence ID" value="NZ_JACCCQ010000001.1"/>
</dbReference>
<feature type="transmembrane region" description="Helical" evidence="1">
    <location>
        <begin position="273"/>
        <end position="294"/>
    </location>
</feature>
<evidence type="ECO:0000313" key="2">
    <source>
        <dbReference type="EMBL" id="NYF57096.1"/>
    </source>
</evidence>
<dbReference type="Proteomes" id="UP000631553">
    <property type="component" value="Unassembled WGS sequence"/>
</dbReference>
<feature type="transmembrane region" description="Helical" evidence="1">
    <location>
        <begin position="209"/>
        <end position="230"/>
    </location>
</feature>
<feature type="transmembrane region" description="Helical" evidence="1">
    <location>
        <begin position="83"/>
        <end position="103"/>
    </location>
</feature>
<dbReference type="PANTHER" id="PTHR36840:SF1">
    <property type="entry name" value="BLL5714 PROTEIN"/>
    <property type="match status" value="1"/>
</dbReference>
<keyword evidence="1" id="KW-0472">Membrane</keyword>
<feature type="transmembrane region" description="Helical" evidence="1">
    <location>
        <begin position="141"/>
        <end position="158"/>
    </location>
</feature>
<sequence>MTRNRSTELLRSPRDPQRPAFLELFFDLAFVFALTQLSHGLIEDLSWSGAFQTLVLLLAVWWIWSLTAMITDRLNPQQPVVQALVIATLVGSLVMAVALPATFGDTGLIFAGAYVAIQVGRSVTLLVILREHELRLTAVRVLVWSVASAVPWIIGAVAEDAARGALWALAVAVDYTAGLLRSPTPGLGRSPAWQGTVAGEHLAERYRQVFIIALGETILVTGLALSSRGFTADRTMAFLVSIATTVLLWRIYLHRAGESLAEAIAAVPAPERLARSALMAHLLMVAGIVVIAVGDELLITHPFGHTQPSSIAVILGGPALFVLGRVAFEYAVYGHVSRDRLVGLLLLAAVAPATLLGPPLLAALAATAVLAGIAVADAVRDRERQPAPPHRSA</sequence>
<proteinExistence type="predicted"/>
<feature type="transmembrane region" description="Helical" evidence="1">
    <location>
        <begin position="50"/>
        <end position="71"/>
    </location>
</feature>
<organism evidence="2 3">
    <name type="scientific">Micromonospora purpureochromogenes</name>
    <dbReference type="NCBI Taxonomy" id="47872"/>
    <lineage>
        <taxon>Bacteria</taxon>
        <taxon>Bacillati</taxon>
        <taxon>Actinomycetota</taxon>
        <taxon>Actinomycetes</taxon>
        <taxon>Micromonosporales</taxon>
        <taxon>Micromonosporaceae</taxon>
        <taxon>Micromonospora</taxon>
    </lineage>
</organism>
<dbReference type="InterPro" id="IPR010640">
    <property type="entry name" value="Low_temperature_requirement_A"/>
</dbReference>
<comment type="caution">
    <text evidence="2">The sequence shown here is derived from an EMBL/GenBank/DDBJ whole genome shotgun (WGS) entry which is preliminary data.</text>
</comment>
<protein>
    <submittedName>
        <fullName evidence="2">Low temperature requirement protein LtrA</fullName>
    </submittedName>
</protein>
<keyword evidence="1" id="KW-1133">Transmembrane helix</keyword>
<evidence type="ECO:0000313" key="3">
    <source>
        <dbReference type="Proteomes" id="UP000631553"/>
    </source>
</evidence>
<reference evidence="2 3" key="1">
    <citation type="submission" date="2020-07" db="EMBL/GenBank/DDBJ databases">
        <title>Sequencing the genomes of 1000 actinobacteria strains.</title>
        <authorList>
            <person name="Klenk H.-P."/>
        </authorList>
    </citation>
    <scope>NUCLEOTIDE SEQUENCE [LARGE SCALE GENOMIC DNA]</scope>
    <source>
        <strain evidence="2 3">DSM 43814</strain>
    </source>
</reference>
<keyword evidence="3" id="KW-1185">Reference proteome</keyword>
<dbReference type="EMBL" id="JACCCQ010000001">
    <property type="protein sequence ID" value="NYF57096.1"/>
    <property type="molecule type" value="Genomic_DNA"/>
</dbReference>
<dbReference type="Pfam" id="PF06772">
    <property type="entry name" value="LtrA"/>
    <property type="match status" value="1"/>
</dbReference>
<feature type="transmembrane region" description="Helical" evidence="1">
    <location>
        <begin position="309"/>
        <end position="328"/>
    </location>
</feature>
<feature type="transmembrane region" description="Helical" evidence="1">
    <location>
        <begin position="20"/>
        <end position="38"/>
    </location>
</feature>
<name>A0ABX2RL85_9ACTN</name>
<gene>
    <name evidence="2" type="ORF">HDA35_002927</name>
</gene>
<evidence type="ECO:0000256" key="1">
    <source>
        <dbReference type="SAM" id="Phobius"/>
    </source>
</evidence>
<dbReference type="PANTHER" id="PTHR36840">
    <property type="entry name" value="BLL5714 PROTEIN"/>
    <property type="match status" value="1"/>
</dbReference>
<feature type="transmembrane region" description="Helical" evidence="1">
    <location>
        <begin position="362"/>
        <end position="379"/>
    </location>
</feature>
<feature type="transmembrane region" description="Helical" evidence="1">
    <location>
        <begin position="109"/>
        <end position="129"/>
    </location>
</feature>
<accession>A0ABX2RL85</accession>
<feature type="transmembrane region" description="Helical" evidence="1">
    <location>
        <begin position="236"/>
        <end position="253"/>
    </location>
</feature>